<dbReference type="InterPro" id="IPR017853">
    <property type="entry name" value="GH"/>
</dbReference>
<gene>
    <name evidence="2" type="ORF">Metal_1709</name>
</gene>
<dbReference type="eggNOG" id="COG0366">
    <property type="taxonomic scope" value="Bacteria"/>
</dbReference>
<dbReference type="SUPFAM" id="SSF51445">
    <property type="entry name" value="(Trans)glycosidases"/>
    <property type="match status" value="1"/>
</dbReference>
<reference evidence="2 3" key="1">
    <citation type="journal article" date="2013" name="Genome Announc.">
        <title>Genome Sequence of the Obligate Gammaproteobacterial Methanotroph Methylomicrobium album Strain BG8.</title>
        <authorList>
            <person name="Kits K.D."/>
            <person name="Kalyuzhnaya M.G."/>
            <person name="Klotz M.G."/>
            <person name="Jetten M.S."/>
            <person name="Op den Camp H.J."/>
            <person name="Vuilleumier S."/>
            <person name="Bringel F."/>
            <person name="Dispirito A.A."/>
            <person name="Murrell J.C."/>
            <person name="Bruce D."/>
            <person name="Cheng J.F."/>
            <person name="Copeland A."/>
            <person name="Goodwin L."/>
            <person name="Hauser L."/>
            <person name="Lajus A."/>
            <person name="Land M.L."/>
            <person name="Lapidus A."/>
            <person name="Lucas S."/>
            <person name="Medigue C."/>
            <person name="Pitluck S."/>
            <person name="Woyke T."/>
            <person name="Zeytun A."/>
            <person name="Stein L.Y."/>
        </authorList>
    </citation>
    <scope>NUCLEOTIDE SEQUENCE [LARGE SCALE GENOMIC DNA]</scope>
    <source>
        <strain evidence="2 3">BG8</strain>
    </source>
</reference>
<keyword evidence="2" id="KW-0326">Glycosidase</keyword>
<name>H8GMS7_METAL</name>
<dbReference type="GO" id="GO:0016798">
    <property type="term" value="F:hydrolase activity, acting on glycosyl bonds"/>
    <property type="evidence" value="ECO:0007669"/>
    <property type="project" value="UniProtKB-KW"/>
</dbReference>
<dbReference type="Pfam" id="PF00128">
    <property type="entry name" value="Alpha-amylase"/>
    <property type="match status" value="1"/>
</dbReference>
<evidence type="ECO:0000259" key="1">
    <source>
        <dbReference type="SMART" id="SM00642"/>
    </source>
</evidence>
<dbReference type="SMART" id="SM00642">
    <property type="entry name" value="Aamy"/>
    <property type="match status" value="1"/>
</dbReference>
<proteinExistence type="predicted"/>
<evidence type="ECO:0000313" key="2">
    <source>
        <dbReference type="EMBL" id="EIC29479.1"/>
    </source>
</evidence>
<dbReference type="PANTHER" id="PTHR47786:SF2">
    <property type="entry name" value="GLYCOSYL HYDROLASE FAMILY 13 CATALYTIC DOMAIN-CONTAINING PROTEIN"/>
    <property type="match status" value="1"/>
</dbReference>
<dbReference type="HOGENOM" id="CLU_043801_0_0_6"/>
<organism evidence="2 3">
    <name type="scientific">Methylomicrobium album BG8</name>
    <dbReference type="NCBI Taxonomy" id="686340"/>
    <lineage>
        <taxon>Bacteria</taxon>
        <taxon>Pseudomonadati</taxon>
        <taxon>Pseudomonadota</taxon>
        <taxon>Gammaproteobacteria</taxon>
        <taxon>Methylococcales</taxon>
        <taxon>Methylococcaceae</taxon>
        <taxon>Methylomicrobium</taxon>
    </lineage>
</organism>
<accession>H8GMS7</accession>
<sequence>MNSWTKYPQIYEINTWVWLEELSRSAGRPVTLASVPDIEWDSIAALGFDAVWLMGVWERSPMGRTIAMADESLRADFQAALPDFKEADHVGSPYCIRRYRVDEHLGGPDALAVARAGMAARGLRLILDFVPNHVAPDHPWLAEHPTYFIRGGDKDLSRDPASFIDIGGNIFACAKDPCFPAWADRVQLNGFHSGLRAAAVETLNAVAAQCDGVRCDMAMLLLDSVFEETWGPRAGDRPATEYWGEVIPAVKKAHPGFLFIAEAYWDKEWELQQQGFDFCYDKRLYDRLAHEPAESVRLHLRADRAYQDKLVRFIENHGEARAAAAFNPERQRAAAVAALTLPGARLIHEGQLEGLRVRLPVSLGRRPEEAPATDSLAFYLQLLCALNEGDFMQGDWQLCECGGWPDNATCNNLVAWTWATENSRCLIVVNLSETQSQGLVKIAWPGLNDGVWRLNDIFQSTSFERDGAELQNEGLYVDLPAWGFHFLAAERGNNGR</sequence>
<dbReference type="Proteomes" id="UP000005090">
    <property type="component" value="Chromosome"/>
</dbReference>
<dbReference type="EMBL" id="CM001475">
    <property type="protein sequence ID" value="EIC29479.1"/>
    <property type="molecule type" value="Genomic_DNA"/>
</dbReference>
<dbReference type="InterPro" id="IPR006047">
    <property type="entry name" value="GH13_cat_dom"/>
</dbReference>
<dbReference type="AlphaFoldDB" id="H8GMS7"/>
<evidence type="ECO:0000313" key="3">
    <source>
        <dbReference type="Proteomes" id="UP000005090"/>
    </source>
</evidence>
<dbReference type="STRING" id="686340.Metal_1709"/>
<dbReference type="GO" id="GO:0005975">
    <property type="term" value="P:carbohydrate metabolic process"/>
    <property type="evidence" value="ECO:0007669"/>
    <property type="project" value="InterPro"/>
</dbReference>
<protein>
    <submittedName>
        <fullName evidence="2">Glycosidase</fullName>
    </submittedName>
</protein>
<keyword evidence="2" id="KW-0378">Hydrolase</keyword>
<dbReference type="CDD" id="cd11347">
    <property type="entry name" value="AmyAc_1"/>
    <property type="match status" value="1"/>
</dbReference>
<keyword evidence="3" id="KW-1185">Reference proteome</keyword>
<dbReference type="Gene3D" id="3.20.20.80">
    <property type="entry name" value="Glycosidases"/>
    <property type="match status" value="1"/>
</dbReference>
<dbReference type="RefSeq" id="WP_005371365.1">
    <property type="nucleotide sequence ID" value="NZ_CM001475.1"/>
</dbReference>
<dbReference type="PANTHER" id="PTHR47786">
    <property type="entry name" value="ALPHA-1,4-GLUCAN:MALTOSE-1-PHOSPHATE MALTOSYLTRANSFERASE"/>
    <property type="match status" value="1"/>
</dbReference>
<feature type="domain" description="Glycosyl hydrolase family 13 catalytic" evidence="1">
    <location>
        <begin position="34"/>
        <end position="377"/>
    </location>
</feature>